<protein>
    <submittedName>
        <fullName evidence="2">Uncharacterized protein</fullName>
    </submittedName>
</protein>
<dbReference type="Proteomes" id="UP000017836">
    <property type="component" value="Unassembled WGS sequence"/>
</dbReference>
<gene>
    <name evidence="2" type="ORF">AMTR_s00155p00082550</name>
</gene>
<feature type="region of interest" description="Disordered" evidence="1">
    <location>
        <begin position="36"/>
        <end position="63"/>
    </location>
</feature>
<organism evidence="2 3">
    <name type="scientific">Amborella trichopoda</name>
    <dbReference type="NCBI Taxonomy" id="13333"/>
    <lineage>
        <taxon>Eukaryota</taxon>
        <taxon>Viridiplantae</taxon>
        <taxon>Streptophyta</taxon>
        <taxon>Embryophyta</taxon>
        <taxon>Tracheophyta</taxon>
        <taxon>Spermatophyta</taxon>
        <taxon>Magnoliopsida</taxon>
        <taxon>Amborellales</taxon>
        <taxon>Amborellaceae</taxon>
        <taxon>Amborella</taxon>
    </lineage>
</organism>
<sequence>MKRHKTAINICTIHYDKWDDWTAWIFALQIWDQEKHKNPKNGSNGSNSLIRNNNLKSQSSDRTVPDVHVDIFLSP</sequence>
<name>W1PKR5_AMBTC</name>
<dbReference type="AlphaFoldDB" id="W1PKR5"/>
<evidence type="ECO:0000256" key="1">
    <source>
        <dbReference type="SAM" id="MobiDB-lite"/>
    </source>
</evidence>
<evidence type="ECO:0000313" key="2">
    <source>
        <dbReference type="EMBL" id="ERN07700.1"/>
    </source>
</evidence>
<dbReference type="EMBL" id="KI393623">
    <property type="protein sequence ID" value="ERN07700.1"/>
    <property type="molecule type" value="Genomic_DNA"/>
</dbReference>
<dbReference type="HOGENOM" id="CLU_2674425_0_0_1"/>
<feature type="compositionally biased region" description="Polar residues" evidence="1">
    <location>
        <begin position="49"/>
        <end position="62"/>
    </location>
</feature>
<keyword evidence="3" id="KW-1185">Reference proteome</keyword>
<proteinExistence type="predicted"/>
<evidence type="ECO:0000313" key="3">
    <source>
        <dbReference type="Proteomes" id="UP000017836"/>
    </source>
</evidence>
<accession>W1PKR5</accession>
<dbReference type="Gramene" id="ERN07700">
    <property type="protein sequence ID" value="ERN07700"/>
    <property type="gene ID" value="AMTR_s00155p00082550"/>
</dbReference>
<reference evidence="3" key="1">
    <citation type="journal article" date="2013" name="Science">
        <title>The Amborella genome and the evolution of flowering plants.</title>
        <authorList>
            <consortium name="Amborella Genome Project"/>
        </authorList>
    </citation>
    <scope>NUCLEOTIDE SEQUENCE [LARGE SCALE GENOMIC DNA]</scope>
</reference>